<dbReference type="Proteomes" id="UP001207918">
    <property type="component" value="Unassembled WGS sequence"/>
</dbReference>
<reference evidence="1 2" key="1">
    <citation type="submission" date="2021-03" db="EMBL/GenBank/DDBJ databases">
        <title>Aliifodinibius sp. nov., a new bacterium isolated from saline soil.</title>
        <authorList>
            <person name="Galisteo C."/>
            <person name="De La Haba R."/>
            <person name="Sanchez-Porro C."/>
            <person name="Ventosa A."/>
        </authorList>
    </citation>
    <scope>NUCLEOTIDE SEQUENCE [LARGE SCALE GENOMIC DNA]</scope>
    <source>
        <strain evidence="1 2">1BSP15-2V2</strain>
    </source>
</reference>
<keyword evidence="2" id="KW-1185">Reference proteome</keyword>
<protein>
    <submittedName>
        <fullName evidence="1">Uncharacterized protein</fullName>
    </submittedName>
</protein>
<dbReference type="RefSeq" id="WP_265765734.1">
    <property type="nucleotide sequence ID" value="NZ_JAGGJA010000005.1"/>
</dbReference>
<comment type="caution">
    <text evidence="1">The sequence shown here is derived from an EMBL/GenBank/DDBJ whole genome shotgun (WGS) entry which is preliminary data.</text>
</comment>
<organism evidence="1 2">
    <name type="scientific">Fodinibius salsisoli</name>
    <dbReference type="NCBI Taxonomy" id="2820877"/>
    <lineage>
        <taxon>Bacteria</taxon>
        <taxon>Pseudomonadati</taxon>
        <taxon>Balneolota</taxon>
        <taxon>Balneolia</taxon>
        <taxon>Balneolales</taxon>
        <taxon>Balneolaceae</taxon>
        <taxon>Fodinibius</taxon>
    </lineage>
</organism>
<name>A0ABT3PM02_9BACT</name>
<gene>
    <name evidence="1" type="ORF">J6I44_08935</name>
</gene>
<evidence type="ECO:0000313" key="2">
    <source>
        <dbReference type="Proteomes" id="UP001207918"/>
    </source>
</evidence>
<proteinExistence type="predicted"/>
<dbReference type="EMBL" id="JAGGJA010000005">
    <property type="protein sequence ID" value="MCW9706980.1"/>
    <property type="molecule type" value="Genomic_DNA"/>
</dbReference>
<sequence>MKKILGLGLFLLLVSFLFIYDSFRGQERIASMLDIKMSPASLRVVDCESPFATDVLVTCAIEVDSVDFTMLLEGYSYKKRAISASSYSVVGPNIGKEFEVTEEFSVEPDNRKFKNGGRVQIFTDKQKKRAIIDYYIE</sequence>
<evidence type="ECO:0000313" key="1">
    <source>
        <dbReference type="EMBL" id="MCW9706980.1"/>
    </source>
</evidence>
<accession>A0ABT3PM02</accession>